<sequence length="442" mass="49546">MNELEAFFTGRIWLKDFTPFPEEQIERAIAKGDLLVIKGITADGQCSRCLEKSSHKILSYNCAKCGSVCFYCRHCIQMGRISSCTELISWASPSPKLHLNHSFNWSGTLTAAQKTASTEVADSLARKENHLVYAVCGAGKTELLFQPIFDALQKGLRICIAAPRTDVVLELSPRIRAVFPSTTVHTLYGGAPIEKGFADIVISTTHQLYRFEKAFDVMIVDEADAFPYSFDEALERAVLKAAKPDSPIVFVSATPSDKLLKATANRSEIFRRFHGHDLPVPKFKPLWRYKKKLERNAIPRKLVVWVEERIAKQEPFLLFLPTIELIEHSIPLFKKLDVRIEAVHSKDFQRKEKVMALRNGDIPGLLTSTILERGITIPNVQVAVVGADDALFNSSALIQIAGRAGRSISYPAGDISFFHDGISREMDKAKSMISFYNRRGMR</sequence>
<evidence type="ECO:0000313" key="7">
    <source>
        <dbReference type="Proteomes" id="UP000525923"/>
    </source>
</evidence>
<evidence type="ECO:0000259" key="4">
    <source>
        <dbReference type="PROSITE" id="PS51192"/>
    </source>
</evidence>
<dbReference type="Proteomes" id="UP000525923">
    <property type="component" value="Unassembled WGS sequence"/>
</dbReference>
<dbReference type="RefSeq" id="WP_135502291.1">
    <property type="nucleotide sequence ID" value="NZ_JACHHE010000001.1"/>
</dbReference>
<dbReference type="Pfam" id="PF00271">
    <property type="entry name" value="Helicase_C"/>
    <property type="match status" value="1"/>
</dbReference>
<dbReference type="GO" id="GO:0006310">
    <property type="term" value="P:DNA recombination"/>
    <property type="evidence" value="ECO:0007669"/>
    <property type="project" value="TreeGrafter"/>
</dbReference>
<dbReference type="InterPro" id="IPR001650">
    <property type="entry name" value="Helicase_C-like"/>
</dbReference>
<evidence type="ECO:0000259" key="5">
    <source>
        <dbReference type="PROSITE" id="PS51194"/>
    </source>
</evidence>
<dbReference type="PANTHER" id="PTHR30580">
    <property type="entry name" value="PRIMOSOMAL PROTEIN N"/>
    <property type="match status" value="1"/>
</dbReference>
<dbReference type="PROSITE" id="PS51194">
    <property type="entry name" value="HELICASE_CTER"/>
    <property type="match status" value="1"/>
</dbReference>
<dbReference type="GO" id="GO:0006302">
    <property type="term" value="P:double-strand break repair"/>
    <property type="evidence" value="ECO:0007669"/>
    <property type="project" value="TreeGrafter"/>
</dbReference>
<dbReference type="SMART" id="SM00487">
    <property type="entry name" value="DEXDc"/>
    <property type="match status" value="1"/>
</dbReference>
<dbReference type="AlphaFoldDB" id="A0A7W8CPD7"/>
<dbReference type="InterPro" id="IPR027417">
    <property type="entry name" value="P-loop_NTPase"/>
</dbReference>
<dbReference type="InterPro" id="IPR014001">
    <property type="entry name" value="Helicase_ATP-bd"/>
</dbReference>
<comment type="caution">
    <text evidence="6">The sequence shown here is derived from an EMBL/GenBank/DDBJ whole genome shotgun (WGS) entry which is preliminary data.</text>
</comment>
<dbReference type="Pfam" id="PF00270">
    <property type="entry name" value="DEAD"/>
    <property type="match status" value="1"/>
</dbReference>
<keyword evidence="3" id="KW-0238">DNA-binding</keyword>
<evidence type="ECO:0000256" key="2">
    <source>
        <dbReference type="ARBA" id="ARBA00022840"/>
    </source>
</evidence>
<dbReference type="InterPro" id="IPR011545">
    <property type="entry name" value="DEAD/DEAH_box_helicase_dom"/>
</dbReference>
<protein>
    <submittedName>
        <fullName evidence="6">Competence protein ComFA</fullName>
    </submittedName>
</protein>
<feature type="domain" description="Helicase ATP-binding" evidence="4">
    <location>
        <begin position="121"/>
        <end position="273"/>
    </location>
</feature>
<dbReference type="SMART" id="SM00490">
    <property type="entry name" value="HELICc"/>
    <property type="match status" value="1"/>
</dbReference>
<dbReference type="OrthoDB" id="2077914at2"/>
<accession>A0A7W8CPD7</accession>
<keyword evidence="7" id="KW-1185">Reference proteome</keyword>
<dbReference type="GO" id="GO:0006270">
    <property type="term" value="P:DNA replication initiation"/>
    <property type="evidence" value="ECO:0007669"/>
    <property type="project" value="TreeGrafter"/>
</dbReference>
<dbReference type="SUPFAM" id="SSF52540">
    <property type="entry name" value="P-loop containing nucleoside triphosphate hydrolases"/>
    <property type="match status" value="1"/>
</dbReference>
<name>A0A7W8CPD7_9BACL</name>
<dbReference type="GO" id="GO:0005524">
    <property type="term" value="F:ATP binding"/>
    <property type="evidence" value="ECO:0007669"/>
    <property type="project" value="UniProtKB-KW"/>
</dbReference>
<gene>
    <name evidence="6" type="ORF">HNQ44_000573</name>
</gene>
<organism evidence="6 7">
    <name type="scientific">Planococcus koreensis</name>
    <dbReference type="NCBI Taxonomy" id="112331"/>
    <lineage>
        <taxon>Bacteria</taxon>
        <taxon>Bacillati</taxon>
        <taxon>Bacillota</taxon>
        <taxon>Bacilli</taxon>
        <taxon>Bacillales</taxon>
        <taxon>Caryophanaceae</taxon>
        <taxon>Planococcus</taxon>
    </lineage>
</organism>
<feature type="domain" description="Helicase C-terminal" evidence="5">
    <location>
        <begin position="297"/>
        <end position="442"/>
    </location>
</feature>
<evidence type="ECO:0000256" key="3">
    <source>
        <dbReference type="ARBA" id="ARBA00023125"/>
    </source>
</evidence>
<dbReference type="GO" id="GO:0003677">
    <property type="term" value="F:DNA binding"/>
    <property type="evidence" value="ECO:0007669"/>
    <property type="project" value="UniProtKB-KW"/>
</dbReference>
<evidence type="ECO:0000313" key="6">
    <source>
        <dbReference type="EMBL" id="MBB5179151.1"/>
    </source>
</evidence>
<reference evidence="6 7" key="1">
    <citation type="submission" date="2020-08" db="EMBL/GenBank/DDBJ databases">
        <title>Genomic Encyclopedia of Type Strains, Phase IV (KMG-IV): sequencing the most valuable type-strain genomes for metagenomic binning, comparative biology and taxonomic classification.</title>
        <authorList>
            <person name="Goeker M."/>
        </authorList>
    </citation>
    <scope>NUCLEOTIDE SEQUENCE [LARGE SCALE GENOMIC DNA]</scope>
    <source>
        <strain evidence="6 7">DSM 15895</strain>
    </source>
</reference>
<proteinExistence type="predicted"/>
<keyword evidence="1" id="KW-0547">Nucleotide-binding</keyword>
<dbReference type="Gene3D" id="3.40.50.300">
    <property type="entry name" value="P-loop containing nucleotide triphosphate hydrolases"/>
    <property type="match status" value="2"/>
</dbReference>
<evidence type="ECO:0000256" key="1">
    <source>
        <dbReference type="ARBA" id="ARBA00022741"/>
    </source>
</evidence>
<dbReference type="GO" id="GO:0043138">
    <property type="term" value="F:3'-5' DNA helicase activity"/>
    <property type="evidence" value="ECO:0007669"/>
    <property type="project" value="TreeGrafter"/>
</dbReference>
<dbReference type="EMBL" id="JACHHE010000001">
    <property type="protein sequence ID" value="MBB5179151.1"/>
    <property type="molecule type" value="Genomic_DNA"/>
</dbReference>
<keyword evidence="2" id="KW-0067">ATP-binding</keyword>
<dbReference type="PANTHER" id="PTHR30580:SF1">
    <property type="entry name" value="COMF OPERON PROTEIN 1"/>
    <property type="match status" value="1"/>
</dbReference>
<dbReference type="PROSITE" id="PS51192">
    <property type="entry name" value="HELICASE_ATP_BIND_1"/>
    <property type="match status" value="1"/>
</dbReference>